<sequence length="175" mass="19904">MKEVEKNEIKRLSDRLDAIRHQQAELSLVESADKYAELEKEKATLETEIERLRSVQSQKLSKEAQKLMSLPFRRAITKKEQADMGKLKKSVRGLVVVHPMTALGREMGLKEMTGFARSEFDPQPSPYGEGYSVFTPPHFYLQPGRLVQPIISSTPWQFTNPSKPITNTLLKSTSD</sequence>
<dbReference type="Proteomes" id="UP000507695">
    <property type="component" value="Unassembled WGS sequence"/>
</dbReference>
<dbReference type="InterPro" id="IPR021230">
    <property type="entry name" value="DUF2810"/>
</dbReference>
<organism evidence="2">
    <name type="scientific">Klebsiella pneumoniae</name>
    <dbReference type="NCBI Taxonomy" id="573"/>
    <lineage>
        <taxon>Bacteria</taxon>
        <taxon>Pseudomonadati</taxon>
        <taxon>Pseudomonadota</taxon>
        <taxon>Gammaproteobacteria</taxon>
        <taxon>Enterobacterales</taxon>
        <taxon>Enterobacteriaceae</taxon>
        <taxon>Klebsiella/Raoultella group</taxon>
        <taxon>Klebsiella</taxon>
        <taxon>Klebsiella pneumoniae complex</taxon>
    </lineage>
</organism>
<protein>
    <submittedName>
        <fullName evidence="2">Protein of uncharacterized function (DUF2810)</fullName>
    </submittedName>
</protein>
<keyword evidence="1" id="KW-0175">Coiled coil</keyword>
<dbReference type="Pfam" id="PF10928">
    <property type="entry name" value="DUF2810"/>
    <property type="match status" value="1"/>
</dbReference>
<dbReference type="Gene3D" id="4.10.860.10">
    <property type="entry name" value="UVR domain"/>
    <property type="match status" value="1"/>
</dbReference>
<dbReference type="AlphaFoldDB" id="A0A4P0YIB1"/>
<accession>A0A4P0YIB1</accession>
<name>A0A4P0YIB1_KLEPN</name>
<dbReference type="NCBIfam" id="NF008244">
    <property type="entry name" value="PRK11020.1"/>
    <property type="match status" value="1"/>
</dbReference>
<evidence type="ECO:0000313" key="2">
    <source>
        <dbReference type="EMBL" id="VTM60135.1"/>
    </source>
</evidence>
<evidence type="ECO:0000256" key="1">
    <source>
        <dbReference type="SAM" id="Coils"/>
    </source>
</evidence>
<reference evidence="2" key="1">
    <citation type="submission" date="2019-04" db="EMBL/GenBank/DDBJ databases">
        <authorList>
            <consortium name="Pathogen Informatics"/>
        </authorList>
    </citation>
    <scope>NUCLEOTIDE SEQUENCE</scope>
    <source>
        <strain evidence="2">NCTC9183</strain>
    </source>
</reference>
<proteinExistence type="predicted"/>
<feature type="coiled-coil region" evidence="1">
    <location>
        <begin position="2"/>
        <end position="58"/>
    </location>
</feature>
<dbReference type="Gene3D" id="3.30.1370.150">
    <property type="entry name" value="Uncharacterised protein PF10928, DUF2810"/>
    <property type="match status" value="1"/>
</dbReference>
<dbReference type="EMBL" id="CABDVL010000003">
    <property type="protein sequence ID" value="VTM60135.1"/>
    <property type="molecule type" value="Genomic_DNA"/>
</dbReference>
<gene>
    <name evidence="2" type="primary">yibL</name>
    <name evidence="2" type="ORF">NCTC9183_06778</name>
</gene>